<dbReference type="SUPFAM" id="SSF51735">
    <property type="entry name" value="NAD(P)-binding Rossmann-fold domains"/>
    <property type="match status" value="1"/>
</dbReference>
<dbReference type="Pfam" id="PF01408">
    <property type="entry name" value="GFO_IDH_MocA"/>
    <property type="match status" value="1"/>
</dbReference>
<name>A0ABU0RAH7_9MICO</name>
<keyword evidence="1" id="KW-0520">NAD</keyword>
<evidence type="ECO:0000256" key="1">
    <source>
        <dbReference type="ARBA" id="ARBA00023027"/>
    </source>
</evidence>
<dbReference type="Gene3D" id="3.40.50.720">
    <property type="entry name" value="NAD(P)-binding Rossmann-like Domain"/>
    <property type="match status" value="1"/>
</dbReference>
<feature type="domain" description="Gfo/Idh/MocA-like oxidoreductase N-terminal" evidence="2">
    <location>
        <begin position="4"/>
        <end position="119"/>
    </location>
</feature>
<evidence type="ECO:0000313" key="4">
    <source>
        <dbReference type="EMBL" id="MDQ0895084.1"/>
    </source>
</evidence>
<dbReference type="InterPro" id="IPR055170">
    <property type="entry name" value="GFO_IDH_MocA-like_dom"/>
</dbReference>
<dbReference type="InterPro" id="IPR036291">
    <property type="entry name" value="NAD(P)-bd_dom_sf"/>
</dbReference>
<dbReference type="Proteomes" id="UP001239083">
    <property type="component" value="Unassembled WGS sequence"/>
</dbReference>
<dbReference type="RefSeq" id="WP_307042854.1">
    <property type="nucleotide sequence ID" value="NZ_JAUSYY010000001.1"/>
</dbReference>
<accession>A0ABU0RAH7</accession>
<organism evidence="4 5">
    <name type="scientific">Agromyces ramosus</name>
    <dbReference type="NCBI Taxonomy" id="33879"/>
    <lineage>
        <taxon>Bacteria</taxon>
        <taxon>Bacillati</taxon>
        <taxon>Actinomycetota</taxon>
        <taxon>Actinomycetes</taxon>
        <taxon>Micrococcales</taxon>
        <taxon>Microbacteriaceae</taxon>
        <taxon>Agromyces</taxon>
    </lineage>
</organism>
<evidence type="ECO:0000259" key="3">
    <source>
        <dbReference type="Pfam" id="PF22725"/>
    </source>
</evidence>
<evidence type="ECO:0000259" key="2">
    <source>
        <dbReference type="Pfam" id="PF01408"/>
    </source>
</evidence>
<evidence type="ECO:0000313" key="5">
    <source>
        <dbReference type="Proteomes" id="UP001239083"/>
    </source>
</evidence>
<dbReference type="InterPro" id="IPR051450">
    <property type="entry name" value="Gfo/Idh/MocA_Oxidoreductases"/>
</dbReference>
<dbReference type="Pfam" id="PF22725">
    <property type="entry name" value="GFO_IDH_MocA_C3"/>
    <property type="match status" value="1"/>
</dbReference>
<keyword evidence="5" id="KW-1185">Reference proteome</keyword>
<comment type="caution">
    <text evidence="4">The sequence shown here is derived from an EMBL/GenBank/DDBJ whole genome shotgun (WGS) entry which is preliminary data.</text>
</comment>
<sequence length="302" mass="31806">MHGIAIVGGGNMGRTHAEAWSRLGLGRDIRYICTPSPGSAFPHAPMARFVTDLDEVLADPAADIVSVCTPTPSHPDLAIRALRAGKSVLLEKPIALTAAEADDVAAAAAESSGILMIAHVVRFFEGYQRVRAEAESGRLGVLRHVRATRLSAAPTWASWIADESRSGGMLVDFAIHDFDQLNLFLGRPVAVTTVPAGPLGRFETTVEYAGGGVGEVVTCAEMPPGTRFSSSLEVTGDADTASFQYPDAAHDDPFARQAAYFLGCVDERIQPEYCPTGSAVVALRVALAASDSLRAGSTVELD</sequence>
<reference evidence="4 5" key="1">
    <citation type="submission" date="2023-07" db="EMBL/GenBank/DDBJ databases">
        <title>Comparative genomics of wheat-associated soil bacteria to identify genetic determinants of phenazine resistance.</title>
        <authorList>
            <person name="Mouncey N."/>
        </authorList>
    </citation>
    <scope>NUCLEOTIDE SEQUENCE [LARGE SCALE GENOMIC DNA]</scope>
    <source>
        <strain evidence="4 5">V3I3</strain>
    </source>
</reference>
<protein>
    <submittedName>
        <fullName evidence="4">Dehydrogenase</fullName>
    </submittedName>
</protein>
<dbReference type="Gene3D" id="3.30.360.10">
    <property type="entry name" value="Dihydrodipicolinate Reductase, domain 2"/>
    <property type="match status" value="1"/>
</dbReference>
<dbReference type="PANTHER" id="PTHR43377">
    <property type="entry name" value="BILIVERDIN REDUCTASE A"/>
    <property type="match status" value="1"/>
</dbReference>
<dbReference type="PANTHER" id="PTHR43377:SF1">
    <property type="entry name" value="BILIVERDIN REDUCTASE A"/>
    <property type="match status" value="1"/>
</dbReference>
<dbReference type="EMBL" id="JAUSYY010000001">
    <property type="protein sequence ID" value="MDQ0895084.1"/>
    <property type="molecule type" value="Genomic_DNA"/>
</dbReference>
<feature type="domain" description="GFO/IDH/MocA-like oxidoreductase" evidence="3">
    <location>
        <begin position="127"/>
        <end position="239"/>
    </location>
</feature>
<proteinExistence type="predicted"/>
<gene>
    <name evidence="4" type="ORF">QFZ26_002639</name>
</gene>
<dbReference type="InterPro" id="IPR000683">
    <property type="entry name" value="Gfo/Idh/MocA-like_OxRdtase_N"/>
</dbReference>
<dbReference type="SUPFAM" id="SSF55347">
    <property type="entry name" value="Glyceraldehyde-3-phosphate dehydrogenase-like, C-terminal domain"/>
    <property type="match status" value="1"/>
</dbReference>